<accession>A0A8G1ZK99</accession>
<gene>
    <name evidence="9" type="ORF">C0Q92_30820</name>
</gene>
<proteinExistence type="inferred from homology"/>
<evidence type="ECO:0000313" key="9">
    <source>
        <dbReference type="EMBL" id="RZE15447.1"/>
    </source>
</evidence>
<keyword evidence="4" id="KW-0067">ATP-binding</keyword>
<sequence>MSSPVEPQEERQPGRLLSDKQIEEIFHQDIEPGLARRASLDVPRMILLGGPQGSRKTTLRLLVAEQLGLDDAVINDGDDRFALHPHFDRLVQQNGLLAAADACTPDVQLLQDMYLKEARARRLNIMLVGPYTNEEFTLARLATFRDAEYRTELAYTALHPALTHVGVMDRHRRAVSEGPGDSFLVSLELQQMIYDGVPAITTSVENRGLADGLHVVDAAGVAYSKHRGADGRWTPQRPLREVVEEVRHRPWDAATREDYLARRAAVETPVGESPAAWGARLRHLDSLAAPMLGDGAGPGRVSAQAARRRSTTLPPGAQKKPSPSPRRPGVPPPHAPGASSSSGHGR</sequence>
<feature type="compositionally biased region" description="Low complexity" evidence="7">
    <location>
        <begin position="336"/>
        <end position="346"/>
    </location>
</feature>
<evidence type="ECO:0000256" key="6">
    <source>
        <dbReference type="ARBA" id="ARBA00048178"/>
    </source>
</evidence>
<name>A0A8G1ZK99_9ACTN</name>
<dbReference type="GeneID" id="97271830"/>
<dbReference type="SUPFAM" id="SSF52540">
    <property type="entry name" value="P-loop containing nucleoside triphosphate hydrolases"/>
    <property type="match status" value="1"/>
</dbReference>
<evidence type="ECO:0000313" key="10">
    <source>
        <dbReference type="Proteomes" id="UP000292693"/>
    </source>
</evidence>
<evidence type="ECO:0000256" key="2">
    <source>
        <dbReference type="ARBA" id="ARBA00011963"/>
    </source>
</evidence>
<evidence type="ECO:0000256" key="1">
    <source>
        <dbReference type="ARBA" id="ARBA00009104"/>
    </source>
</evidence>
<protein>
    <recommendedName>
        <fullName evidence="5">UDP-N-acetylglucosamine kinase</fullName>
        <ecNumber evidence="2">2.7.1.176</ecNumber>
    </recommendedName>
    <alternativeName>
        <fullName evidence="5">UDP-N-acetylglucosamine kinase</fullName>
    </alternativeName>
</protein>
<evidence type="ECO:0000256" key="7">
    <source>
        <dbReference type="SAM" id="MobiDB-lite"/>
    </source>
</evidence>
<evidence type="ECO:0000256" key="3">
    <source>
        <dbReference type="ARBA" id="ARBA00022741"/>
    </source>
</evidence>
<feature type="compositionally biased region" description="Pro residues" evidence="7">
    <location>
        <begin position="322"/>
        <end position="335"/>
    </location>
</feature>
<evidence type="ECO:0000259" key="8">
    <source>
        <dbReference type="Pfam" id="PF06414"/>
    </source>
</evidence>
<keyword evidence="3" id="KW-0547">Nucleotide-binding</keyword>
<comment type="similarity">
    <text evidence="1">Belongs to the zeta toxin family.</text>
</comment>
<dbReference type="InterPro" id="IPR010488">
    <property type="entry name" value="Zeta_toxin_domain"/>
</dbReference>
<evidence type="ECO:0000256" key="5">
    <source>
        <dbReference type="ARBA" id="ARBA00032897"/>
    </source>
</evidence>
<feature type="region of interest" description="Disordered" evidence="7">
    <location>
        <begin position="292"/>
        <end position="346"/>
    </location>
</feature>
<dbReference type="InterPro" id="IPR027417">
    <property type="entry name" value="P-loop_NTPase"/>
</dbReference>
<dbReference type="EMBL" id="PKLL01000033">
    <property type="protein sequence ID" value="RZE15447.1"/>
    <property type="molecule type" value="Genomic_DNA"/>
</dbReference>
<feature type="domain" description="Zeta toxin" evidence="8">
    <location>
        <begin position="42"/>
        <end position="221"/>
    </location>
</feature>
<comment type="caution">
    <text evidence="9">The sequence shown here is derived from an EMBL/GenBank/DDBJ whole genome shotgun (WGS) entry which is preliminary data.</text>
</comment>
<dbReference type="Proteomes" id="UP000292693">
    <property type="component" value="Unassembled WGS sequence"/>
</dbReference>
<organism evidence="9 10">
    <name type="scientific">Streptomyces albidoflavus</name>
    <dbReference type="NCBI Taxonomy" id="1886"/>
    <lineage>
        <taxon>Bacteria</taxon>
        <taxon>Bacillati</taxon>
        <taxon>Actinomycetota</taxon>
        <taxon>Actinomycetes</taxon>
        <taxon>Kitasatosporales</taxon>
        <taxon>Streptomycetaceae</taxon>
        <taxon>Streptomyces</taxon>
        <taxon>Streptomyces albidoflavus group</taxon>
    </lineage>
</organism>
<dbReference type="AlphaFoldDB" id="A0A8G1ZK99"/>
<dbReference type="EC" id="2.7.1.176" evidence="2"/>
<dbReference type="RefSeq" id="WP_129805989.1">
    <property type="nucleotide sequence ID" value="NZ_CP108648.1"/>
</dbReference>
<dbReference type="Pfam" id="PF06414">
    <property type="entry name" value="Zeta_toxin"/>
    <property type="match status" value="1"/>
</dbReference>
<reference evidence="9 10" key="1">
    <citation type="submission" date="2017-12" db="EMBL/GenBank/DDBJ databases">
        <title>Population genomics insights into the ecological differentiation and adaptive evolution in streptomycetes.</title>
        <authorList>
            <person name="Li Y."/>
            <person name="Huang Y."/>
        </authorList>
    </citation>
    <scope>NUCLEOTIDE SEQUENCE [LARGE SCALE GENOMIC DNA]</scope>
    <source>
        <strain evidence="9 10">NBRC 100770</strain>
    </source>
</reference>
<dbReference type="GO" id="GO:0016301">
    <property type="term" value="F:kinase activity"/>
    <property type="evidence" value="ECO:0007669"/>
    <property type="project" value="InterPro"/>
</dbReference>
<dbReference type="Gene3D" id="3.40.50.300">
    <property type="entry name" value="P-loop containing nucleotide triphosphate hydrolases"/>
    <property type="match status" value="1"/>
</dbReference>
<dbReference type="GO" id="GO:0005524">
    <property type="term" value="F:ATP binding"/>
    <property type="evidence" value="ECO:0007669"/>
    <property type="project" value="UniProtKB-KW"/>
</dbReference>
<comment type="catalytic activity">
    <reaction evidence="6">
        <text>UDP-N-acetyl-alpha-D-glucosamine + ATP = UDP-N-acetyl-alpha-D-glucosamine 3'-phosphate + ADP + H(+)</text>
        <dbReference type="Rhea" id="RHEA:32671"/>
        <dbReference type="ChEBI" id="CHEBI:15378"/>
        <dbReference type="ChEBI" id="CHEBI:30616"/>
        <dbReference type="ChEBI" id="CHEBI:57705"/>
        <dbReference type="ChEBI" id="CHEBI:64353"/>
        <dbReference type="ChEBI" id="CHEBI:456216"/>
        <dbReference type="EC" id="2.7.1.176"/>
    </reaction>
</comment>
<evidence type="ECO:0000256" key="4">
    <source>
        <dbReference type="ARBA" id="ARBA00022840"/>
    </source>
</evidence>